<comment type="subcellular location">
    <subcellularLocation>
        <location evidence="1 9">Nucleus</location>
    </subcellularLocation>
</comment>
<dbReference type="Pfam" id="PF09340">
    <property type="entry name" value="NuA4"/>
    <property type="match status" value="1"/>
</dbReference>
<evidence type="ECO:0000256" key="4">
    <source>
        <dbReference type="ARBA" id="ARBA00022853"/>
    </source>
</evidence>
<evidence type="ECO:0000256" key="3">
    <source>
        <dbReference type="ARBA" id="ARBA00018504"/>
    </source>
</evidence>
<organism evidence="11 12">
    <name type="scientific">Jaapia argillacea MUCL 33604</name>
    <dbReference type="NCBI Taxonomy" id="933084"/>
    <lineage>
        <taxon>Eukaryota</taxon>
        <taxon>Fungi</taxon>
        <taxon>Dikarya</taxon>
        <taxon>Basidiomycota</taxon>
        <taxon>Agaricomycotina</taxon>
        <taxon>Agaricomycetes</taxon>
        <taxon>Agaricomycetidae</taxon>
        <taxon>Jaapiales</taxon>
        <taxon>Jaapiaceae</taxon>
        <taxon>Jaapia</taxon>
    </lineage>
</organism>
<evidence type="ECO:0000256" key="1">
    <source>
        <dbReference type="ARBA" id="ARBA00004123"/>
    </source>
</evidence>
<accession>A0A067Q605</accession>
<gene>
    <name evidence="11" type="ORF">JAAARDRAFT_170848</name>
</gene>
<dbReference type="InParanoid" id="A0A067Q605"/>
<keyword evidence="9" id="KW-0227">DNA damage</keyword>
<evidence type="ECO:0000256" key="2">
    <source>
        <dbReference type="ARBA" id="ARBA00010916"/>
    </source>
</evidence>
<evidence type="ECO:0000256" key="10">
    <source>
        <dbReference type="SAM" id="MobiDB-lite"/>
    </source>
</evidence>
<feature type="compositionally biased region" description="Low complexity" evidence="10">
    <location>
        <begin position="141"/>
        <end position="155"/>
    </location>
</feature>
<evidence type="ECO:0000256" key="8">
    <source>
        <dbReference type="ARBA" id="ARBA00023242"/>
    </source>
</evidence>
<evidence type="ECO:0000256" key="9">
    <source>
        <dbReference type="RuleBase" id="RU368022"/>
    </source>
</evidence>
<evidence type="ECO:0000256" key="6">
    <source>
        <dbReference type="ARBA" id="ARBA00023054"/>
    </source>
</evidence>
<dbReference type="PANTHER" id="PTHR13476">
    <property type="entry name" value="CHROMATIN MODIFICATION-RELATED PROTEIN MEAF6"/>
    <property type="match status" value="1"/>
</dbReference>
<dbReference type="STRING" id="933084.A0A067Q605"/>
<keyword evidence="9" id="KW-0234">DNA repair</keyword>
<comment type="function">
    <text evidence="9">Component of the NuA4 histone acetyltransferase complex which is involved in transcriptional activation of selected genes principally by acetylation of nucleosomal histone H4 and H2A. The NuA4 complex is also involved in DNA repair.</text>
</comment>
<protein>
    <recommendedName>
        <fullName evidence="3 9">Chromatin modification-related protein EAF6</fullName>
    </recommendedName>
</protein>
<dbReference type="AlphaFoldDB" id="A0A067Q605"/>
<evidence type="ECO:0000256" key="7">
    <source>
        <dbReference type="ARBA" id="ARBA00023163"/>
    </source>
</evidence>
<dbReference type="EMBL" id="KL197711">
    <property type="protein sequence ID" value="KDQ62463.1"/>
    <property type="molecule type" value="Genomic_DNA"/>
</dbReference>
<dbReference type="GO" id="GO:0035267">
    <property type="term" value="C:NuA4 histone acetyltransferase complex"/>
    <property type="evidence" value="ECO:0007669"/>
    <property type="project" value="UniProtKB-UniRule"/>
</dbReference>
<keyword evidence="7 9" id="KW-0804">Transcription</keyword>
<comment type="similarity">
    <text evidence="2 9">Belongs to the EAF6 family.</text>
</comment>
<dbReference type="OrthoDB" id="440324at2759"/>
<dbReference type="GO" id="GO:0006281">
    <property type="term" value="P:DNA repair"/>
    <property type="evidence" value="ECO:0007669"/>
    <property type="project" value="UniProtKB-UniRule"/>
</dbReference>
<name>A0A067Q605_9AGAM</name>
<dbReference type="Proteomes" id="UP000027265">
    <property type="component" value="Unassembled WGS sequence"/>
</dbReference>
<keyword evidence="8 9" id="KW-0539">Nucleus</keyword>
<proteinExistence type="inferred from homology"/>
<feature type="region of interest" description="Disordered" evidence="10">
    <location>
        <begin position="100"/>
        <end position="208"/>
    </location>
</feature>
<dbReference type="GO" id="GO:0006325">
    <property type="term" value="P:chromatin organization"/>
    <property type="evidence" value="ECO:0007669"/>
    <property type="project" value="UniProtKB-KW"/>
</dbReference>
<sequence>MSTESPTVDERNRYENARKELIAALTKKRVVDKTLAQIEVKIYNDETTYLTETAAHSGGNIIQGFDGYLKAQGPSRRKYEVNESDRIFSSSSLTYQKSLELTQEEDPSFSPSSPLILRHPSHHPSTPMTISLPAAPPSKLPPSSLSSSEMSAAQAKKLRDREYQRKKRAVARGQSAGTVSGDEEGSVVSASGSTGRRPGKRMRMMTDD</sequence>
<comment type="subunit">
    <text evidence="9">Component of the NuA4 histone acetyltransferase complex.</text>
</comment>
<evidence type="ECO:0000313" key="12">
    <source>
        <dbReference type="Proteomes" id="UP000027265"/>
    </source>
</evidence>
<keyword evidence="12" id="KW-1185">Reference proteome</keyword>
<dbReference type="InterPro" id="IPR015418">
    <property type="entry name" value="Eaf6"/>
</dbReference>
<evidence type="ECO:0000313" key="11">
    <source>
        <dbReference type="EMBL" id="KDQ62463.1"/>
    </source>
</evidence>
<dbReference type="GO" id="GO:0005634">
    <property type="term" value="C:nucleus"/>
    <property type="evidence" value="ECO:0007669"/>
    <property type="project" value="UniProtKB-SubCell"/>
</dbReference>
<keyword evidence="4 9" id="KW-0156">Chromatin regulator</keyword>
<reference evidence="12" key="1">
    <citation type="journal article" date="2014" name="Proc. Natl. Acad. Sci. U.S.A.">
        <title>Extensive sampling of basidiomycete genomes demonstrates inadequacy of the white-rot/brown-rot paradigm for wood decay fungi.</title>
        <authorList>
            <person name="Riley R."/>
            <person name="Salamov A.A."/>
            <person name="Brown D.W."/>
            <person name="Nagy L.G."/>
            <person name="Floudas D."/>
            <person name="Held B.W."/>
            <person name="Levasseur A."/>
            <person name="Lombard V."/>
            <person name="Morin E."/>
            <person name="Otillar R."/>
            <person name="Lindquist E.A."/>
            <person name="Sun H."/>
            <person name="LaButti K.M."/>
            <person name="Schmutz J."/>
            <person name="Jabbour D."/>
            <person name="Luo H."/>
            <person name="Baker S.E."/>
            <person name="Pisabarro A.G."/>
            <person name="Walton J.D."/>
            <person name="Blanchette R.A."/>
            <person name="Henrissat B."/>
            <person name="Martin F."/>
            <person name="Cullen D."/>
            <person name="Hibbett D.S."/>
            <person name="Grigoriev I.V."/>
        </authorList>
    </citation>
    <scope>NUCLEOTIDE SEQUENCE [LARGE SCALE GENOMIC DNA]</scope>
    <source>
        <strain evidence="12">MUCL 33604</strain>
    </source>
</reference>
<keyword evidence="6" id="KW-0175">Coiled coil</keyword>
<keyword evidence="5 9" id="KW-0805">Transcription regulation</keyword>
<feature type="compositionally biased region" description="Basic residues" evidence="10">
    <location>
        <begin position="197"/>
        <end position="208"/>
    </location>
</feature>
<dbReference type="HOGENOM" id="CLU_112128_0_0_1"/>
<evidence type="ECO:0000256" key="5">
    <source>
        <dbReference type="ARBA" id="ARBA00023015"/>
    </source>
</evidence>